<evidence type="ECO:0000313" key="10">
    <source>
        <dbReference type="Proteomes" id="UP000198833"/>
    </source>
</evidence>
<keyword evidence="5 6" id="KW-0482">Metalloprotease</keyword>
<evidence type="ECO:0000259" key="8">
    <source>
        <dbReference type="Pfam" id="PF08439"/>
    </source>
</evidence>
<reference evidence="9 10" key="1">
    <citation type="submission" date="2016-10" db="EMBL/GenBank/DDBJ databases">
        <authorList>
            <person name="de Groot N.N."/>
        </authorList>
    </citation>
    <scope>NUCLEOTIDE SEQUENCE [LARGE SCALE GENOMIC DNA]</scope>
    <source>
        <strain evidence="9 10">DSM 15695</strain>
    </source>
</reference>
<dbReference type="RefSeq" id="WP_092569522.1">
    <property type="nucleotide sequence ID" value="NZ_FOEN01000001.1"/>
</dbReference>
<keyword evidence="3 6" id="KW-0378">Hydrolase</keyword>
<evidence type="ECO:0000256" key="3">
    <source>
        <dbReference type="ARBA" id="ARBA00022801"/>
    </source>
</evidence>
<evidence type="ECO:0000256" key="1">
    <source>
        <dbReference type="ARBA" id="ARBA00022670"/>
    </source>
</evidence>
<organism evidence="9 10">
    <name type="scientific">Ignavigranum ruoffiae</name>
    <dbReference type="NCBI Taxonomy" id="89093"/>
    <lineage>
        <taxon>Bacteria</taxon>
        <taxon>Bacillati</taxon>
        <taxon>Bacillota</taxon>
        <taxon>Bacilli</taxon>
        <taxon>Lactobacillales</taxon>
        <taxon>Aerococcaceae</taxon>
        <taxon>Ignavigranum</taxon>
    </lineage>
</organism>
<gene>
    <name evidence="9" type="ORF">SAMN04488558_10120</name>
</gene>
<sequence length="597" mass="68000">MALAKREDLPIELTWDLSHLYPDQNAFETDVARLKNGLNDFQNKYQGKIDSSLVASQAILDLEQLTILSNWTQSYGFLAYSVDRTQEINEKNVILADELGELFQQKTAFFMPELLSQNSNILQELRLLPEMKPFVAYIDQLERQRPHLFDAHTESILGALSGTLFGQEKIFSSIKFEDLTFEDFQADGQSYQNSFPAFEGNFETHSSIEVRHQSWKSFHQGLAKYQHTAARNYINLVQTHKKMATLRGFDSVFDYLLDNQQVSQATYHRIIDTLMDEWAPVMRRFAKMMAKEHGLAKISLADIKASFSQDEVAEVTVEKARQLVQNALKPLGQTHNQIISQAFADRWIDYPMNQTKSTGGFCASPYQKPSYILLNWTGLLNEALVLAHELGHAGHFSLSAQHQAHLVNEPSMFFVEAPSTCNEVITCQYLLNQPLNNKEKRALIASFIQSTYYHNMVTHLLEAVYQRKVYQAVDRGELLNADRLNQFFRESLEEFWAGAVEINEGAELTWMRQPHYFDGLYSYTYSAGLAIGTQVGQRIANYDQAAIDAWLNVLKLGGSQMPIELAKLAGVDLTTTEPLKQAIQYVSQLLDQIESLV</sequence>
<dbReference type="GO" id="GO:0006508">
    <property type="term" value="P:proteolysis"/>
    <property type="evidence" value="ECO:0007669"/>
    <property type="project" value="UniProtKB-KW"/>
</dbReference>
<dbReference type="InterPro" id="IPR001567">
    <property type="entry name" value="Pept_M3A_M3B_dom"/>
</dbReference>
<evidence type="ECO:0000256" key="5">
    <source>
        <dbReference type="ARBA" id="ARBA00023049"/>
    </source>
</evidence>
<dbReference type="OrthoDB" id="9766487at2"/>
<evidence type="ECO:0000259" key="7">
    <source>
        <dbReference type="Pfam" id="PF01432"/>
    </source>
</evidence>
<comment type="similarity">
    <text evidence="6">Belongs to the peptidase M3B family.</text>
</comment>
<evidence type="ECO:0000256" key="2">
    <source>
        <dbReference type="ARBA" id="ARBA00022723"/>
    </source>
</evidence>
<dbReference type="GO" id="GO:0004222">
    <property type="term" value="F:metalloendopeptidase activity"/>
    <property type="evidence" value="ECO:0007669"/>
    <property type="project" value="UniProtKB-UniRule"/>
</dbReference>
<dbReference type="InterPro" id="IPR042088">
    <property type="entry name" value="OligoPept_F_C"/>
</dbReference>
<keyword evidence="2 6" id="KW-0479">Metal-binding</keyword>
<dbReference type="NCBIfam" id="TIGR00181">
    <property type="entry name" value="pepF"/>
    <property type="match status" value="1"/>
</dbReference>
<keyword evidence="4 6" id="KW-0862">Zinc</keyword>
<comment type="cofactor">
    <cofactor evidence="6">
        <name>Zn(2+)</name>
        <dbReference type="ChEBI" id="CHEBI:29105"/>
    </cofactor>
    <text evidence="6">Binds 1 zinc ion.</text>
</comment>
<dbReference type="Pfam" id="PF01432">
    <property type="entry name" value="Peptidase_M3"/>
    <property type="match status" value="1"/>
</dbReference>
<dbReference type="EC" id="3.4.24.-" evidence="6"/>
<keyword evidence="1 6" id="KW-0645">Protease</keyword>
<name>A0A1H8YV34_9LACT</name>
<dbReference type="Gene3D" id="1.10.1370.20">
    <property type="entry name" value="Oligoendopeptidase f, C-terminal domain"/>
    <property type="match status" value="1"/>
</dbReference>
<evidence type="ECO:0000313" key="9">
    <source>
        <dbReference type="EMBL" id="SEP55996.1"/>
    </source>
</evidence>
<dbReference type="Pfam" id="PF08439">
    <property type="entry name" value="Peptidase_M3_N"/>
    <property type="match status" value="1"/>
</dbReference>
<dbReference type="Gene3D" id="1.20.140.70">
    <property type="entry name" value="Oligopeptidase f, N-terminal domain"/>
    <property type="match status" value="1"/>
</dbReference>
<keyword evidence="10" id="KW-1185">Reference proteome</keyword>
<dbReference type="Proteomes" id="UP000198833">
    <property type="component" value="Unassembled WGS sequence"/>
</dbReference>
<accession>A0A1H8YV34</accession>
<feature type="domain" description="Oligopeptidase F N-terminal" evidence="8">
    <location>
        <begin position="113"/>
        <end position="181"/>
    </location>
</feature>
<comment type="function">
    <text evidence="6">Has oligopeptidase activity and degrades a variety of small bioactive peptides.</text>
</comment>
<dbReference type="InterPro" id="IPR013647">
    <property type="entry name" value="OligopepF_N_dom"/>
</dbReference>
<dbReference type="STRING" id="89093.SAMN04488558_10120"/>
<dbReference type="GO" id="GO:0046872">
    <property type="term" value="F:metal ion binding"/>
    <property type="evidence" value="ECO:0007669"/>
    <property type="project" value="UniProtKB-UniRule"/>
</dbReference>
<evidence type="ECO:0000256" key="4">
    <source>
        <dbReference type="ARBA" id="ARBA00022833"/>
    </source>
</evidence>
<feature type="domain" description="Peptidase M3A/M3B catalytic" evidence="7">
    <location>
        <begin position="208"/>
        <end position="584"/>
    </location>
</feature>
<protein>
    <recommendedName>
        <fullName evidence="6">Oligopeptidase F</fullName>
        <ecNumber evidence="6">3.4.24.-</ecNumber>
    </recommendedName>
</protein>
<proteinExistence type="inferred from homology"/>
<dbReference type="SUPFAM" id="SSF55486">
    <property type="entry name" value="Metalloproteases ('zincins'), catalytic domain"/>
    <property type="match status" value="1"/>
</dbReference>
<dbReference type="AlphaFoldDB" id="A0A1H8YV34"/>
<dbReference type="EMBL" id="FOEN01000001">
    <property type="protein sequence ID" value="SEP55996.1"/>
    <property type="molecule type" value="Genomic_DNA"/>
</dbReference>
<evidence type="ECO:0000256" key="6">
    <source>
        <dbReference type="RuleBase" id="RU368091"/>
    </source>
</evidence>
<dbReference type="InterPro" id="IPR004438">
    <property type="entry name" value="Peptidase_M3B"/>
</dbReference>